<keyword evidence="4 7" id="KW-0964">Secreted</keyword>
<dbReference type="InterPro" id="IPR039455">
    <property type="entry name" value="EPFL"/>
</dbReference>
<feature type="chain" id="PRO_5041774141" description="Epidermal patterning factor-like protein" evidence="7">
    <location>
        <begin position="23"/>
        <end position="110"/>
    </location>
</feature>
<evidence type="ECO:0000256" key="2">
    <source>
        <dbReference type="ARBA" id="ARBA00008127"/>
    </source>
</evidence>
<protein>
    <recommendedName>
        <fullName evidence="7">Epidermal patterning factor-like protein</fullName>
    </recommendedName>
</protein>
<accession>A0AAD3S3P3</accession>
<comment type="similarity">
    <text evidence="2 7">Belongs to the plant cysteine rich small secretory peptide family. Epidermal patterning factor subfamily.</text>
</comment>
<dbReference type="AlphaFoldDB" id="A0AAD3S3P3"/>
<dbReference type="Pfam" id="PF17181">
    <property type="entry name" value="EPF"/>
    <property type="match status" value="1"/>
</dbReference>
<feature type="signal peptide" evidence="7">
    <location>
        <begin position="1"/>
        <end position="22"/>
    </location>
</feature>
<sequence>MAPARRHHHIIRVAATLAFITSLSVLTSKSVGLASSSSDMMRAKEKVLGSKPPGCENKCKSCKPCMATLVVPPHQVKRSSYHGDDADADADDIYYLLSWKCKCGNKLFQP</sequence>
<keyword evidence="6" id="KW-1015">Disulfide bond</keyword>
<evidence type="ECO:0000256" key="7">
    <source>
        <dbReference type="RuleBase" id="RU367102"/>
    </source>
</evidence>
<dbReference type="GO" id="GO:0010052">
    <property type="term" value="P:guard cell differentiation"/>
    <property type="evidence" value="ECO:0007669"/>
    <property type="project" value="UniProtKB-UniRule"/>
</dbReference>
<gene>
    <name evidence="8" type="ORF">Nepgr_005471</name>
</gene>
<evidence type="ECO:0000256" key="1">
    <source>
        <dbReference type="ARBA" id="ARBA00004613"/>
    </source>
</evidence>
<dbReference type="EMBL" id="BSYO01000004">
    <property type="protein sequence ID" value="GMH03632.1"/>
    <property type="molecule type" value="Genomic_DNA"/>
</dbReference>
<comment type="function">
    <text evidence="7">Controls stomatal patterning.</text>
</comment>
<dbReference type="Proteomes" id="UP001279734">
    <property type="component" value="Unassembled WGS sequence"/>
</dbReference>
<comment type="subcellular location">
    <subcellularLocation>
        <location evidence="1 7">Secreted</location>
    </subcellularLocation>
</comment>
<keyword evidence="3 7" id="KW-0217">Developmental protein</keyword>
<name>A0AAD3S3P3_NEPGR</name>
<evidence type="ECO:0000256" key="3">
    <source>
        <dbReference type="ARBA" id="ARBA00022473"/>
    </source>
</evidence>
<evidence type="ECO:0000256" key="6">
    <source>
        <dbReference type="ARBA" id="ARBA00023157"/>
    </source>
</evidence>
<organism evidence="8 9">
    <name type="scientific">Nepenthes gracilis</name>
    <name type="common">Slender pitcher plant</name>
    <dbReference type="NCBI Taxonomy" id="150966"/>
    <lineage>
        <taxon>Eukaryota</taxon>
        <taxon>Viridiplantae</taxon>
        <taxon>Streptophyta</taxon>
        <taxon>Embryophyta</taxon>
        <taxon>Tracheophyta</taxon>
        <taxon>Spermatophyta</taxon>
        <taxon>Magnoliopsida</taxon>
        <taxon>eudicotyledons</taxon>
        <taxon>Gunneridae</taxon>
        <taxon>Pentapetalae</taxon>
        <taxon>Caryophyllales</taxon>
        <taxon>Nepenthaceae</taxon>
        <taxon>Nepenthes</taxon>
    </lineage>
</organism>
<dbReference type="PANTHER" id="PTHR33109">
    <property type="entry name" value="EPIDERMAL PATTERNING FACTOR-LIKE PROTEIN 4"/>
    <property type="match status" value="1"/>
</dbReference>
<proteinExistence type="inferred from homology"/>
<dbReference type="GO" id="GO:0005576">
    <property type="term" value="C:extracellular region"/>
    <property type="evidence" value="ECO:0007669"/>
    <property type="project" value="UniProtKB-SubCell"/>
</dbReference>
<evidence type="ECO:0000313" key="8">
    <source>
        <dbReference type="EMBL" id="GMH03632.1"/>
    </source>
</evidence>
<evidence type="ECO:0000313" key="9">
    <source>
        <dbReference type="Proteomes" id="UP001279734"/>
    </source>
</evidence>
<evidence type="ECO:0000256" key="4">
    <source>
        <dbReference type="ARBA" id="ARBA00022525"/>
    </source>
</evidence>
<keyword evidence="9" id="KW-1185">Reference proteome</keyword>
<comment type="caution">
    <text evidence="8">The sequence shown here is derived from an EMBL/GenBank/DDBJ whole genome shotgun (WGS) entry which is preliminary data.</text>
</comment>
<evidence type="ECO:0000256" key="5">
    <source>
        <dbReference type="ARBA" id="ARBA00022729"/>
    </source>
</evidence>
<reference evidence="8" key="1">
    <citation type="submission" date="2023-05" db="EMBL/GenBank/DDBJ databases">
        <title>Nepenthes gracilis genome sequencing.</title>
        <authorList>
            <person name="Fukushima K."/>
        </authorList>
    </citation>
    <scope>NUCLEOTIDE SEQUENCE</scope>
    <source>
        <strain evidence="8">SING2019-196</strain>
    </source>
</reference>
<keyword evidence="5 7" id="KW-0732">Signal</keyword>
<dbReference type="PANTHER" id="PTHR33109:SF60">
    <property type="entry name" value="EPIDERMAL PATTERNING FACTOR-LIKE PROTEIN 8"/>
    <property type="match status" value="1"/>
</dbReference>